<proteinExistence type="predicted"/>
<sequence>AELKPAANLTLETAHYTCLLGSGIGLDPIKSSLNGNYSDDKQLAQYFQCMFRMYNLLDIQGNLRNETIFDAIQSLEKDHALTEEGVLFCQNETSYMNITQNEIAYEFFKCFRNYTEKAYYWSILKYLLSKHQDMYAALTPTQSLKLETVHYTCAMGSDVQLQAIKDSLNAVYSSNNQLQQYFQCVFRMYGYIDKDGYLKNDTMLNSIPTDDKDKTCTENAIKTCQHVWTSSASAIAYEFFKCFRNETDSAEYWTTLKELSSKNEKQDVSNVLVDFLL</sequence>
<dbReference type="GO" id="GO:0005615">
    <property type="term" value="C:extracellular space"/>
    <property type="evidence" value="ECO:0007669"/>
    <property type="project" value="TreeGrafter"/>
</dbReference>
<dbReference type="SUPFAM" id="SSF47565">
    <property type="entry name" value="Insect pheromone/odorant-binding proteins"/>
    <property type="match status" value="2"/>
</dbReference>
<protein>
    <submittedName>
        <fullName evidence="2">PBP/GOBP family</fullName>
    </submittedName>
</protein>
<organism evidence="2 3">
    <name type="scientific">Popillia japonica</name>
    <name type="common">Japanese beetle</name>
    <dbReference type="NCBI Taxonomy" id="7064"/>
    <lineage>
        <taxon>Eukaryota</taxon>
        <taxon>Metazoa</taxon>
        <taxon>Ecdysozoa</taxon>
        <taxon>Arthropoda</taxon>
        <taxon>Hexapoda</taxon>
        <taxon>Insecta</taxon>
        <taxon>Pterygota</taxon>
        <taxon>Neoptera</taxon>
        <taxon>Endopterygota</taxon>
        <taxon>Coleoptera</taxon>
        <taxon>Polyphaga</taxon>
        <taxon>Scarabaeiformia</taxon>
        <taxon>Scarabaeidae</taxon>
        <taxon>Rutelinae</taxon>
        <taxon>Popillia</taxon>
    </lineage>
</organism>
<dbReference type="EMBL" id="JASPKY010000766">
    <property type="protein sequence ID" value="KAK9685606.1"/>
    <property type="molecule type" value="Genomic_DNA"/>
</dbReference>
<dbReference type="GO" id="GO:0005549">
    <property type="term" value="F:odorant binding"/>
    <property type="evidence" value="ECO:0007669"/>
    <property type="project" value="InterPro"/>
</dbReference>
<keyword evidence="1" id="KW-0732">Signal</keyword>
<dbReference type="CDD" id="cd23992">
    <property type="entry name" value="PBP_GOBP"/>
    <property type="match status" value="2"/>
</dbReference>
<dbReference type="InterPro" id="IPR036728">
    <property type="entry name" value="PBP_GOBP_sf"/>
</dbReference>
<comment type="caution">
    <text evidence="2">The sequence shown here is derived from an EMBL/GenBank/DDBJ whole genome shotgun (WGS) entry which is preliminary data.</text>
</comment>
<evidence type="ECO:0000256" key="1">
    <source>
        <dbReference type="ARBA" id="ARBA00022729"/>
    </source>
</evidence>
<evidence type="ECO:0000313" key="3">
    <source>
        <dbReference type="Proteomes" id="UP001458880"/>
    </source>
</evidence>
<dbReference type="InterPro" id="IPR006170">
    <property type="entry name" value="PBP/GOBP"/>
</dbReference>
<feature type="non-terminal residue" evidence="2">
    <location>
        <position position="1"/>
    </location>
</feature>
<keyword evidence="3" id="KW-1185">Reference proteome</keyword>
<reference evidence="2 3" key="1">
    <citation type="journal article" date="2024" name="BMC Genomics">
        <title>De novo assembly and annotation of Popillia japonica's genome with initial clues to its potential as an invasive pest.</title>
        <authorList>
            <person name="Cucini C."/>
            <person name="Boschi S."/>
            <person name="Funari R."/>
            <person name="Cardaioli E."/>
            <person name="Iannotti N."/>
            <person name="Marturano G."/>
            <person name="Paoli F."/>
            <person name="Bruttini M."/>
            <person name="Carapelli A."/>
            <person name="Frati F."/>
            <person name="Nardi F."/>
        </authorList>
    </citation>
    <scope>NUCLEOTIDE SEQUENCE [LARGE SCALE GENOMIC DNA]</scope>
    <source>
        <strain evidence="2">DMR45628</strain>
    </source>
</reference>
<name>A0AAW1I922_POPJA</name>
<gene>
    <name evidence="2" type="ORF">QE152_g37905</name>
</gene>
<dbReference type="Proteomes" id="UP001458880">
    <property type="component" value="Unassembled WGS sequence"/>
</dbReference>
<dbReference type="AlphaFoldDB" id="A0AAW1I922"/>
<evidence type="ECO:0000313" key="2">
    <source>
        <dbReference type="EMBL" id="KAK9685606.1"/>
    </source>
</evidence>
<accession>A0AAW1I922</accession>
<dbReference type="PANTHER" id="PTHR11857">
    <property type="entry name" value="ODORANT BINDING PROTEIN-RELATED"/>
    <property type="match status" value="1"/>
</dbReference>
<dbReference type="GO" id="GO:0007608">
    <property type="term" value="P:sensory perception of smell"/>
    <property type="evidence" value="ECO:0007669"/>
    <property type="project" value="TreeGrafter"/>
</dbReference>
<dbReference type="Gene3D" id="1.10.238.20">
    <property type="entry name" value="Pheromone/general odorant binding protein domain"/>
    <property type="match status" value="2"/>
</dbReference>
<dbReference type="Pfam" id="PF01395">
    <property type="entry name" value="PBP_GOBP"/>
    <property type="match status" value="2"/>
</dbReference>